<proteinExistence type="inferred from homology"/>
<sequence length="342" mass="37899">MTFAISQFSPESTFLSAALAALTPLGPSEGSYTGYSIGSEIDPIRVTCSYISATNAPEEVTVEYDPHLYVATYFEYWDEIELTLYNPRESLTGKIVSCNQDFCKEIGGGLRGCAANTSCLYTEVYGDGSYSMGYFVEDVVHSNLDMNVNACGLNLQQFLFGELGVWLQLASAGRVKKMFAHCLDGVNGGGIFAIGHVVQPLVNTTPLVPGQQHPAMIFVLGVLYKYWIKRLHYNVNMTAVQVDHAFLNLTTDVYAIVNKKGVIIDSGTTLAYLPKAIYYPLVKQILSWQMDLKLKTLHDQYTCFDYSGSFPNLDDPGSSFDLTSMLNLPASFHYYSKVFFDD</sequence>
<dbReference type="GO" id="GO:0004190">
    <property type="term" value="F:aspartic-type endopeptidase activity"/>
    <property type="evidence" value="ECO:0007669"/>
    <property type="project" value="InterPro"/>
</dbReference>
<gene>
    <name evidence="4" type="ORF">PHJA_001482800</name>
</gene>
<organism evidence="4 5">
    <name type="scientific">Phtheirospermum japonicum</name>
    <dbReference type="NCBI Taxonomy" id="374723"/>
    <lineage>
        <taxon>Eukaryota</taxon>
        <taxon>Viridiplantae</taxon>
        <taxon>Streptophyta</taxon>
        <taxon>Embryophyta</taxon>
        <taxon>Tracheophyta</taxon>
        <taxon>Spermatophyta</taxon>
        <taxon>Magnoliopsida</taxon>
        <taxon>eudicotyledons</taxon>
        <taxon>Gunneridae</taxon>
        <taxon>Pentapetalae</taxon>
        <taxon>asterids</taxon>
        <taxon>lamiids</taxon>
        <taxon>Lamiales</taxon>
        <taxon>Orobanchaceae</taxon>
        <taxon>Orobanchaceae incertae sedis</taxon>
        <taxon>Phtheirospermum</taxon>
    </lineage>
</organism>
<evidence type="ECO:0000313" key="4">
    <source>
        <dbReference type="EMBL" id="GFP93384.1"/>
    </source>
</evidence>
<dbReference type="OrthoDB" id="2747330at2759"/>
<dbReference type="PANTHER" id="PTHR13683">
    <property type="entry name" value="ASPARTYL PROTEASES"/>
    <property type="match status" value="1"/>
</dbReference>
<feature type="domain" description="Xylanase inhibitor N-terminal" evidence="3">
    <location>
        <begin position="83"/>
        <end position="195"/>
    </location>
</feature>
<dbReference type="Pfam" id="PF14541">
    <property type="entry name" value="TAXi_C"/>
    <property type="match status" value="1"/>
</dbReference>
<dbReference type="InterPro" id="IPR001461">
    <property type="entry name" value="Aspartic_peptidase_A1"/>
</dbReference>
<dbReference type="Pfam" id="PF14543">
    <property type="entry name" value="TAXi_N"/>
    <property type="match status" value="1"/>
</dbReference>
<dbReference type="InterPro" id="IPR032861">
    <property type="entry name" value="TAXi_N"/>
</dbReference>
<keyword evidence="5" id="KW-1185">Reference proteome</keyword>
<evidence type="ECO:0000313" key="5">
    <source>
        <dbReference type="Proteomes" id="UP000653305"/>
    </source>
</evidence>
<accession>A0A830CAD3</accession>
<comment type="similarity">
    <text evidence="1">Belongs to the peptidase A1 family.</text>
</comment>
<reference evidence="4" key="1">
    <citation type="submission" date="2020-07" db="EMBL/GenBank/DDBJ databases">
        <title>Ethylene signaling mediates host invasion by parasitic plants.</title>
        <authorList>
            <person name="Yoshida S."/>
        </authorList>
    </citation>
    <scope>NUCLEOTIDE SEQUENCE</scope>
    <source>
        <strain evidence="4">Okayama</strain>
    </source>
</reference>
<feature type="domain" description="Xylanase inhibitor C-terminal" evidence="2">
    <location>
        <begin position="232"/>
        <end position="307"/>
    </location>
</feature>
<dbReference type="SUPFAM" id="SSF50630">
    <property type="entry name" value="Acid proteases"/>
    <property type="match status" value="1"/>
</dbReference>
<dbReference type="InterPro" id="IPR021109">
    <property type="entry name" value="Peptidase_aspartic_dom_sf"/>
</dbReference>
<dbReference type="EMBL" id="BMAC01000313">
    <property type="protein sequence ID" value="GFP93384.1"/>
    <property type="molecule type" value="Genomic_DNA"/>
</dbReference>
<dbReference type="GO" id="GO:0006508">
    <property type="term" value="P:proteolysis"/>
    <property type="evidence" value="ECO:0007669"/>
    <property type="project" value="InterPro"/>
</dbReference>
<protein>
    <submittedName>
        <fullName evidence="4">Aspartic proteinase-like protein 2</fullName>
    </submittedName>
</protein>
<evidence type="ECO:0000259" key="3">
    <source>
        <dbReference type="Pfam" id="PF14543"/>
    </source>
</evidence>
<dbReference type="Proteomes" id="UP000653305">
    <property type="component" value="Unassembled WGS sequence"/>
</dbReference>
<evidence type="ECO:0000259" key="2">
    <source>
        <dbReference type="Pfam" id="PF14541"/>
    </source>
</evidence>
<dbReference type="PANTHER" id="PTHR13683:SF685">
    <property type="entry name" value="EUKARYOTIC ASPARTYL PROTEASE FAMILY PROTEIN"/>
    <property type="match status" value="1"/>
</dbReference>
<evidence type="ECO:0000256" key="1">
    <source>
        <dbReference type="ARBA" id="ARBA00007447"/>
    </source>
</evidence>
<name>A0A830CAD3_9LAMI</name>
<dbReference type="Gene3D" id="2.40.70.10">
    <property type="entry name" value="Acid Proteases"/>
    <property type="match status" value="2"/>
</dbReference>
<dbReference type="AlphaFoldDB" id="A0A830CAD3"/>
<comment type="caution">
    <text evidence="4">The sequence shown here is derived from an EMBL/GenBank/DDBJ whole genome shotgun (WGS) entry which is preliminary data.</text>
</comment>
<dbReference type="InterPro" id="IPR032799">
    <property type="entry name" value="TAXi_C"/>
</dbReference>